<proteinExistence type="predicted"/>
<evidence type="ECO:0000313" key="2">
    <source>
        <dbReference type="EMBL" id="CAF4921632.1"/>
    </source>
</evidence>
<protein>
    <submittedName>
        <fullName evidence="2">Uncharacterized protein</fullName>
    </submittedName>
</protein>
<feature type="non-terminal residue" evidence="2">
    <location>
        <position position="80"/>
    </location>
</feature>
<gene>
    <name evidence="2" type="ORF">UJA718_LOCUS46453</name>
</gene>
<evidence type="ECO:0000256" key="1">
    <source>
        <dbReference type="SAM" id="MobiDB-lite"/>
    </source>
</evidence>
<feature type="region of interest" description="Disordered" evidence="1">
    <location>
        <begin position="1"/>
        <end position="26"/>
    </location>
</feature>
<accession>A0A821W8M0</accession>
<feature type="region of interest" description="Disordered" evidence="1">
    <location>
        <begin position="39"/>
        <end position="80"/>
    </location>
</feature>
<feature type="non-terminal residue" evidence="2">
    <location>
        <position position="1"/>
    </location>
</feature>
<reference evidence="2" key="1">
    <citation type="submission" date="2021-02" db="EMBL/GenBank/DDBJ databases">
        <authorList>
            <person name="Nowell W R."/>
        </authorList>
    </citation>
    <scope>NUCLEOTIDE SEQUENCE</scope>
</reference>
<organism evidence="2 3">
    <name type="scientific">Rotaria socialis</name>
    <dbReference type="NCBI Taxonomy" id="392032"/>
    <lineage>
        <taxon>Eukaryota</taxon>
        <taxon>Metazoa</taxon>
        <taxon>Spiralia</taxon>
        <taxon>Gnathifera</taxon>
        <taxon>Rotifera</taxon>
        <taxon>Eurotatoria</taxon>
        <taxon>Bdelloidea</taxon>
        <taxon>Philodinida</taxon>
        <taxon>Philodinidae</taxon>
        <taxon>Rotaria</taxon>
    </lineage>
</organism>
<evidence type="ECO:0000313" key="3">
    <source>
        <dbReference type="Proteomes" id="UP000663873"/>
    </source>
</evidence>
<dbReference type="EMBL" id="CAJOBP010083146">
    <property type="protein sequence ID" value="CAF4921632.1"/>
    <property type="molecule type" value="Genomic_DNA"/>
</dbReference>
<name>A0A821W8M0_9BILA</name>
<comment type="caution">
    <text evidence="2">The sequence shown here is derived from an EMBL/GenBank/DDBJ whole genome shotgun (WGS) entry which is preliminary data.</text>
</comment>
<dbReference type="AlphaFoldDB" id="A0A821W8M0"/>
<sequence length="80" mass="8963">PSTSSSSNKNPKTQTEWRPLSPNRSIEVVDPTLQESMSYRSQQRTNLNEHKQRYQTPTSLIDASSIPPLMSVRSDATTTA</sequence>
<feature type="compositionally biased region" description="Low complexity" evidence="1">
    <location>
        <begin position="1"/>
        <end position="13"/>
    </location>
</feature>
<keyword evidence="3" id="KW-1185">Reference proteome</keyword>
<dbReference type="Proteomes" id="UP000663873">
    <property type="component" value="Unassembled WGS sequence"/>
</dbReference>